<sequence>MKLQFEYVNIPKNNYFEYLVEEHLNPIAKKFPVVIGAHVFFKVKNKSQHLDNVCKIELNTMESRIYAVAEEASIEMAIAKTSIALESKLKDTGKKD</sequence>
<evidence type="ECO:0000313" key="3">
    <source>
        <dbReference type="Proteomes" id="UP001138672"/>
    </source>
</evidence>
<dbReference type="Proteomes" id="UP001231587">
    <property type="component" value="Unassembled WGS sequence"/>
</dbReference>
<protein>
    <submittedName>
        <fullName evidence="1">Ribosome-associated translation inhibitor RaiA</fullName>
    </submittedName>
</protein>
<reference evidence="1" key="1">
    <citation type="submission" date="2021-03" db="EMBL/GenBank/DDBJ databases">
        <title>Genomic Encyclopedia of Type Strains, Phase IV (KMG-IV): sequencing the most valuable type-strain genomes for metagenomic binning, comparative biology and taxonomic classification.</title>
        <authorList>
            <person name="Goeker M."/>
        </authorList>
    </citation>
    <scope>NUCLEOTIDE SEQUENCE</scope>
    <source>
        <strain evidence="1">DSM 15523</strain>
        <strain evidence="2 4">DSM 16476</strain>
    </source>
</reference>
<dbReference type="AlphaFoldDB" id="A0A9X0YJ12"/>
<dbReference type="EMBL" id="JAGGJQ010000003">
    <property type="protein sequence ID" value="MBP1839440.1"/>
    <property type="molecule type" value="Genomic_DNA"/>
</dbReference>
<dbReference type="SUPFAM" id="SSF69754">
    <property type="entry name" value="Ribosome binding protein Y (YfiA homologue)"/>
    <property type="match status" value="1"/>
</dbReference>
<evidence type="ECO:0000313" key="2">
    <source>
        <dbReference type="EMBL" id="MDQ0334744.1"/>
    </source>
</evidence>
<name>A0A9X0YJ12_9FLAO</name>
<dbReference type="RefSeq" id="WP_057778084.1">
    <property type="nucleotide sequence ID" value="NZ_JAGGJQ010000003.1"/>
</dbReference>
<keyword evidence="4" id="KW-1185">Reference proteome</keyword>
<gene>
    <name evidence="1" type="ORF">J2Z56_001351</name>
    <name evidence="2" type="ORF">J2Z57_001177</name>
</gene>
<dbReference type="Gene3D" id="3.30.160.100">
    <property type="entry name" value="Ribosome hibernation promotion factor-like"/>
    <property type="match status" value="1"/>
</dbReference>
<accession>A0A9X0YJ12</accession>
<organism evidence="1 3">
    <name type="scientific">Formosa algae</name>
    <dbReference type="NCBI Taxonomy" id="225843"/>
    <lineage>
        <taxon>Bacteria</taxon>
        <taxon>Pseudomonadati</taxon>
        <taxon>Bacteroidota</taxon>
        <taxon>Flavobacteriia</taxon>
        <taxon>Flavobacteriales</taxon>
        <taxon>Flavobacteriaceae</taxon>
        <taxon>Formosa</taxon>
    </lineage>
</organism>
<dbReference type="OrthoDB" id="1449008at2"/>
<evidence type="ECO:0000313" key="1">
    <source>
        <dbReference type="EMBL" id="MBP1839440.1"/>
    </source>
</evidence>
<dbReference type="EMBL" id="JAUSUU010000003">
    <property type="protein sequence ID" value="MDQ0334744.1"/>
    <property type="molecule type" value="Genomic_DNA"/>
</dbReference>
<evidence type="ECO:0000313" key="4">
    <source>
        <dbReference type="Proteomes" id="UP001231587"/>
    </source>
</evidence>
<proteinExistence type="predicted"/>
<comment type="caution">
    <text evidence="1">The sequence shown here is derived from an EMBL/GenBank/DDBJ whole genome shotgun (WGS) entry which is preliminary data.</text>
</comment>
<dbReference type="InterPro" id="IPR036567">
    <property type="entry name" value="RHF-like"/>
</dbReference>
<dbReference type="Proteomes" id="UP001138672">
    <property type="component" value="Unassembled WGS sequence"/>
</dbReference>